<accession>A0A0R3VUI3</accession>
<reference evidence="2 3" key="2">
    <citation type="submission" date="2018-11" db="EMBL/GenBank/DDBJ databases">
        <authorList>
            <consortium name="Pathogen Informatics"/>
        </authorList>
    </citation>
    <scope>NUCLEOTIDE SEQUENCE [LARGE SCALE GENOMIC DNA]</scope>
</reference>
<dbReference type="EMBL" id="UYRS01000179">
    <property type="protein sequence ID" value="VDK22264.1"/>
    <property type="molecule type" value="Genomic_DNA"/>
</dbReference>
<evidence type="ECO:0000313" key="2">
    <source>
        <dbReference type="EMBL" id="VDK22264.1"/>
    </source>
</evidence>
<keyword evidence="1" id="KW-0812">Transmembrane</keyword>
<evidence type="ECO:0000313" key="4">
    <source>
        <dbReference type="WBParaSite" id="TASK_0000098301-mRNA-1"/>
    </source>
</evidence>
<dbReference type="Proteomes" id="UP000282613">
    <property type="component" value="Unassembled WGS sequence"/>
</dbReference>
<keyword evidence="1" id="KW-1133">Transmembrane helix</keyword>
<organism evidence="4">
    <name type="scientific">Taenia asiatica</name>
    <name type="common">Asian tapeworm</name>
    <dbReference type="NCBI Taxonomy" id="60517"/>
    <lineage>
        <taxon>Eukaryota</taxon>
        <taxon>Metazoa</taxon>
        <taxon>Spiralia</taxon>
        <taxon>Lophotrochozoa</taxon>
        <taxon>Platyhelminthes</taxon>
        <taxon>Cestoda</taxon>
        <taxon>Eucestoda</taxon>
        <taxon>Cyclophyllidea</taxon>
        <taxon>Taeniidae</taxon>
        <taxon>Taenia</taxon>
    </lineage>
</organism>
<keyword evidence="3" id="KW-1185">Reference proteome</keyword>
<dbReference type="WBParaSite" id="TASK_0000098301-mRNA-1">
    <property type="protein sequence ID" value="TASK_0000098301-mRNA-1"/>
    <property type="gene ID" value="TASK_0000098301"/>
</dbReference>
<reference evidence="4" key="1">
    <citation type="submission" date="2017-02" db="UniProtKB">
        <authorList>
            <consortium name="WormBaseParasite"/>
        </authorList>
    </citation>
    <scope>IDENTIFICATION</scope>
</reference>
<protein>
    <submittedName>
        <fullName evidence="4">ANK_REP_REGION domain-containing protein</fullName>
    </submittedName>
</protein>
<evidence type="ECO:0000313" key="3">
    <source>
        <dbReference type="Proteomes" id="UP000282613"/>
    </source>
</evidence>
<sequence length="492" mass="54157">MRHENLEDLRKLVTDRKVRGGINSENIQSTSQGITGYVDSVVDILSEDHANVAVAEGERHTFLNPHLRHFVCYAKLVHELLLCRNADETYSSVMKAAVVNWVIRTENGGLLNVLFHTNSLSTGHAPELDLISKVDASAVGFFKRMLLLQPLPVPILQVIPESLGGGAVDNAHANPNRGPDIFWTTVVTFLLSIVLIFLIQVINCCYCSHRKPNLSGFSIKLNATLIKPYSEGLNQATADLSNLLVKVRGSINEHRNSTNGALEPLRSELNLTHILEKIKAFWDDARSRADNLLKQLNDSQLSGNSALQSPCTPQLRSHYADYIWLSADSLNTPSTVNILPALMQTCNSEASQHPVGLLAALGYDNLIDVPKLVNGREATDAIQQGKVSDARGLEPLIGLRFMLTVIITSISYSRSLKELQSDANLNNISTSSFEKILEDSKQLGAYKNITNGTSIKPNEVLAQAIESVRKIKSQLDEFHKSLQNLDSGNRTL</sequence>
<dbReference type="AlphaFoldDB" id="A0A0R3VUI3"/>
<proteinExistence type="predicted"/>
<feature type="transmembrane region" description="Helical" evidence="1">
    <location>
        <begin position="181"/>
        <end position="202"/>
    </location>
</feature>
<name>A0A0R3VUI3_TAEAS</name>
<keyword evidence="1" id="KW-0472">Membrane</keyword>
<gene>
    <name evidence="2" type="ORF">TASK_LOCUS984</name>
</gene>
<evidence type="ECO:0000256" key="1">
    <source>
        <dbReference type="SAM" id="Phobius"/>
    </source>
</evidence>